<organism evidence="1 2">
    <name type="scientific">Psilocybe cf. subviscida</name>
    <dbReference type="NCBI Taxonomy" id="2480587"/>
    <lineage>
        <taxon>Eukaryota</taxon>
        <taxon>Fungi</taxon>
        <taxon>Dikarya</taxon>
        <taxon>Basidiomycota</taxon>
        <taxon>Agaricomycotina</taxon>
        <taxon>Agaricomycetes</taxon>
        <taxon>Agaricomycetidae</taxon>
        <taxon>Agaricales</taxon>
        <taxon>Agaricineae</taxon>
        <taxon>Strophariaceae</taxon>
        <taxon>Psilocybe</taxon>
    </lineage>
</organism>
<name>A0A8H5BA48_9AGAR</name>
<evidence type="ECO:0000313" key="2">
    <source>
        <dbReference type="Proteomes" id="UP000567179"/>
    </source>
</evidence>
<proteinExistence type="predicted"/>
<evidence type="ECO:0000313" key="1">
    <source>
        <dbReference type="EMBL" id="KAF5319550.1"/>
    </source>
</evidence>
<accession>A0A8H5BA48</accession>
<gene>
    <name evidence="1" type="ORF">D9619_008312</name>
</gene>
<dbReference type="EMBL" id="JAACJJ010000029">
    <property type="protein sequence ID" value="KAF5319550.1"/>
    <property type="molecule type" value="Genomic_DNA"/>
</dbReference>
<sequence>MQLISTIDLRAGTLARTSASHRPISNPRNLATLASPSLMSRRCPGLRARHRLVSLNLTVEGELLQRSQGSGSFNE</sequence>
<dbReference type="Proteomes" id="UP000567179">
    <property type="component" value="Unassembled WGS sequence"/>
</dbReference>
<keyword evidence="2" id="KW-1185">Reference proteome</keyword>
<comment type="caution">
    <text evidence="1">The sequence shown here is derived from an EMBL/GenBank/DDBJ whole genome shotgun (WGS) entry which is preliminary data.</text>
</comment>
<dbReference type="AlphaFoldDB" id="A0A8H5BA48"/>
<protein>
    <submittedName>
        <fullName evidence="1">Uncharacterized protein</fullName>
    </submittedName>
</protein>
<reference evidence="1 2" key="1">
    <citation type="journal article" date="2020" name="ISME J.">
        <title>Uncovering the hidden diversity of litter-decomposition mechanisms in mushroom-forming fungi.</title>
        <authorList>
            <person name="Floudas D."/>
            <person name="Bentzer J."/>
            <person name="Ahren D."/>
            <person name="Johansson T."/>
            <person name="Persson P."/>
            <person name="Tunlid A."/>
        </authorList>
    </citation>
    <scope>NUCLEOTIDE SEQUENCE [LARGE SCALE GENOMIC DNA]</scope>
    <source>
        <strain evidence="1 2">CBS 101986</strain>
    </source>
</reference>